<dbReference type="Pfam" id="PF00196">
    <property type="entry name" value="GerE"/>
    <property type="match status" value="1"/>
</dbReference>
<evidence type="ECO:0000256" key="1">
    <source>
        <dbReference type="ARBA" id="ARBA00023125"/>
    </source>
</evidence>
<dbReference type="PANTHER" id="PTHR43214">
    <property type="entry name" value="TWO-COMPONENT RESPONSE REGULATOR"/>
    <property type="match status" value="1"/>
</dbReference>
<gene>
    <name evidence="4" type="ORF">MNBD_GAMMA02-1739</name>
</gene>
<dbReference type="PROSITE" id="PS50043">
    <property type="entry name" value="HTH_LUXR_2"/>
    <property type="match status" value="1"/>
</dbReference>
<reference evidence="4" key="1">
    <citation type="submission" date="2018-06" db="EMBL/GenBank/DDBJ databases">
        <authorList>
            <person name="Zhirakovskaya E."/>
        </authorList>
    </citation>
    <scope>NUCLEOTIDE SEQUENCE</scope>
</reference>
<dbReference type="SMART" id="SM00421">
    <property type="entry name" value="HTH_LUXR"/>
    <property type="match status" value="1"/>
</dbReference>
<dbReference type="SUPFAM" id="SSF46894">
    <property type="entry name" value="C-terminal effector domain of the bipartite response regulators"/>
    <property type="match status" value="1"/>
</dbReference>
<dbReference type="PANTHER" id="PTHR43214:SF42">
    <property type="entry name" value="TRANSCRIPTIONAL REGULATORY PROTEIN DESR"/>
    <property type="match status" value="1"/>
</dbReference>
<name>A0A3B0W1Q5_9ZZZZ</name>
<dbReference type="InterPro" id="IPR036388">
    <property type="entry name" value="WH-like_DNA-bd_sf"/>
</dbReference>
<dbReference type="SMART" id="SM00448">
    <property type="entry name" value="REC"/>
    <property type="match status" value="1"/>
</dbReference>
<dbReference type="CDD" id="cd19930">
    <property type="entry name" value="REC_DesR-like"/>
    <property type="match status" value="1"/>
</dbReference>
<dbReference type="SUPFAM" id="SSF52172">
    <property type="entry name" value="CheY-like"/>
    <property type="match status" value="1"/>
</dbReference>
<organism evidence="4">
    <name type="scientific">hydrothermal vent metagenome</name>
    <dbReference type="NCBI Taxonomy" id="652676"/>
    <lineage>
        <taxon>unclassified sequences</taxon>
        <taxon>metagenomes</taxon>
        <taxon>ecological metagenomes</taxon>
    </lineage>
</organism>
<feature type="domain" description="HTH luxR-type" evidence="2">
    <location>
        <begin position="141"/>
        <end position="206"/>
    </location>
</feature>
<dbReference type="InterPro" id="IPR000792">
    <property type="entry name" value="Tscrpt_reg_LuxR_C"/>
</dbReference>
<dbReference type="InterPro" id="IPR039420">
    <property type="entry name" value="WalR-like"/>
</dbReference>
<feature type="domain" description="Response regulatory" evidence="3">
    <location>
        <begin position="11"/>
        <end position="127"/>
    </location>
</feature>
<accession>A0A3B0W1Q5</accession>
<evidence type="ECO:0000259" key="3">
    <source>
        <dbReference type="PROSITE" id="PS50110"/>
    </source>
</evidence>
<keyword evidence="1" id="KW-0238">DNA-binding</keyword>
<dbReference type="EMBL" id="UOFA01000283">
    <property type="protein sequence ID" value="VAW46480.1"/>
    <property type="molecule type" value="Genomic_DNA"/>
</dbReference>
<dbReference type="Gene3D" id="3.40.50.2300">
    <property type="match status" value="1"/>
</dbReference>
<dbReference type="GO" id="GO:0000160">
    <property type="term" value="P:phosphorelay signal transduction system"/>
    <property type="evidence" value="ECO:0007669"/>
    <property type="project" value="InterPro"/>
</dbReference>
<dbReference type="AlphaFoldDB" id="A0A3B0W1Q5"/>
<protein>
    <submittedName>
        <fullName evidence="4">Two-component transcriptional response regulator, LuxR family</fullName>
    </submittedName>
</protein>
<dbReference type="InterPro" id="IPR001789">
    <property type="entry name" value="Sig_transdc_resp-reg_receiver"/>
</dbReference>
<evidence type="ECO:0000259" key="2">
    <source>
        <dbReference type="PROSITE" id="PS50043"/>
    </source>
</evidence>
<evidence type="ECO:0000313" key="4">
    <source>
        <dbReference type="EMBL" id="VAW46480.1"/>
    </source>
</evidence>
<dbReference type="Gene3D" id="1.10.10.10">
    <property type="entry name" value="Winged helix-like DNA-binding domain superfamily/Winged helix DNA-binding domain"/>
    <property type="match status" value="1"/>
</dbReference>
<sequence length="208" mass="22884">MNANNINNVIKILIAEDQSMLLGALAALLDLESDFSVVAQANNGQKALSKIQQFQPDLVLTDIEMPQMTGIELAQQIKNQGLKCQVIILTTFARAGFLKRAMDAGVRGYLLKDAPSEELARAIRTVMQGGKVIDPELVMETWHDHDPLTEKERKALQMVAEGLSTEAIAERLFLTPGTIRNYLSNAVSKLDANNSVEAARIARQKGWL</sequence>
<dbReference type="CDD" id="cd06170">
    <property type="entry name" value="LuxR_C_like"/>
    <property type="match status" value="1"/>
</dbReference>
<dbReference type="PRINTS" id="PR00038">
    <property type="entry name" value="HTHLUXR"/>
</dbReference>
<dbReference type="InterPro" id="IPR016032">
    <property type="entry name" value="Sig_transdc_resp-reg_C-effctor"/>
</dbReference>
<proteinExistence type="predicted"/>
<dbReference type="GO" id="GO:0006355">
    <property type="term" value="P:regulation of DNA-templated transcription"/>
    <property type="evidence" value="ECO:0007669"/>
    <property type="project" value="InterPro"/>
</dbReference>
<dbReference type="PROSITE" id="PS00622">
    <property type="entry name" value="HTH_LUXR_1"/>
    <property type="match status" value="1"/>
</dbReference>
<dbReference type="GO" id="GO:0003677">
    <property type="term" value="F:DNA binding"/>
    <property type="evidence" value="ECO:0007669"/>
    <property type="project" value="UniProtKB-KW"/>
</dbReference>
<dbReference type="PROSITE" id="PS50110">
    <property type="entry name" value="RESPONSE_REGULATORY"/>
    <property type="match status" value="1"/>
</dbReference>
<dbReference type="Pfam" id="PF00072">
    <property type="entry name" value="Response_reg"/>
    <property type="match status" value="1"/>
</dbReference>
<dbReference type="InterPro" id="IPR011006">
    <property type="entry name" value="CheY-like_superfamily"/>
</dbReference>